<protein>
    <submittedName>
        <fullName evidence="2">Dehydrogenase</fullName>
    </submittedName>
</protein>
<dbReference type="SUPFAM" id="SSF51905">
    <property type="entry name" value="FAD/NAD(P)-binding domain"/>
    <property type="match status" value="1"/>
</dbReference>
<dbReference type="InterPro" id="IPR050464">
    <property type="entry name" value="Zeta_carotene_desat/Oxidored"/>
</dbReference>
<dbReference type="InterPro" id="IPR002937">
    <property type="entry name" value="Amino_oxidase"/>
</dbReference>
<dbReference type="InterPro" id="IPR036188">
    <property type="entry name" value="FAD/NAD-bd_sf"/>
</dbReference>
<feature type="domain" description="Amine oxidase" evidence="1">
    <location>
        <begin position="12"/>
        <end position="258"/>
    </location>
</feature>
<name>A0A6J4R9V6_9ACTN</name>
<dbReference type="AlphaFoldDB" id="A0A6J4R9V6"/>
<dbReference type="PANTHER" id="PTHR42923">
    <property type="entry name" value="PROTOPORPHYRINOGEN OXIDASE"/>
    <property type="match status" value="1"/>
</dbReference>
<gene>
    <name evidence="2" type="ORF">AVDCRST_MAG38-968</name>
</gene>
<dbReference type="PANTHER" id="PTHR42923:SF3">
    <property type="entry name" value="PROTOPORPHYRINOGEN OXIDASE"/>
    <property type="match status" value="1"/>
</dbReference>
<accession>A0A6J4R9V6</accession>
<evidence type="ECO:0000313" key="2">
    <source>
        <dbReference type="EMBL" id="CAA9467008.1"/>
    </source>
</evidence>
<dbReference type="Gene3D" id="3.90.660.50">
    <property type="match status" value="1"/>
</dbReference>
<proteinExistence type="predicted"/>
<dbReference type="Gene3D" id="3.50.50.60">
    <property type="entry name" value="FAD/NAD(P)-binding domain"/>
    <property type="match status" value="1"/>
</dbReference>
<dbReference type="Pfam" id="PF01593">
    <property type="entry name" value="Amino_oxidase"/>
    <property type="match status" value="1"/>
</dbReference>
<reference evidence="2" key="1">
    <citation type="submission" date="2020-02" db="EMBL/GenBank/DDBJ databases">
        <authorList>
            <person name="Meier V. D."/>
        </authorList>
    </citation>
    <scope>NUCLEOTIDE SEQUENCE</scope>
    <source>
        <strain evidence="2">AVDCRST_MAG38</strain>
    </source>
</reference>
<organism evidence="2">
    <name type="scientific">uncultured Solirubrobacteraceae bacterium</name>
    <dbReference type="NCBI Taxonomy" id="1162706"/>
    <lineage>
        <taxon>Bacteria</taxon>
        <taxon>Bacillati</taxon>
        <taxon>Actinomycetota</taxon>
        <taxon>Thermoleophilia</taxon>
        <taxon>Solirubrobacterales</taxon>
        <taxon>Solirubrobacteraceae</taxon>
        <taxon>environmental samples</taxon>
    </lineage>
</organism>
<dbReference type="GO" id="GO:0016491">
    <property type="term" value="F:oxidoreductase activity"/>
    <property type="evidence" value="ECO:0007669"/>
    <property type="project" value="InterPro"/>
</dbReference>
<evidence type="ECO:0000259" key="1">
    <source>
        <dbReference type="Pfam" id="PF01593"/>
    </source>
</evidence>
<dbReference type="EMBL" id="CADCVJ010000058">
    <property type="protein sequence ID" value="CAA9467008.1"/>
    <property type="molecule type" value="Genomic_DNA"/>
</dbReference>
<sequence>MRTAIVIGAGPGGLVAANHLADAGAEVLVLEARARSGGRAASDDHEGLVLNQGPHALYVGGAGVRGLAELGIRPDGWNPVSPLGSFLLPGPTTARRTPGGPRTALGLTRFLARVLRGGTVADGLSVTQWLDANLDDERARAAAAALVRVTTFVADHDHLSAEVAAAQLRVGAAGVRYLGPWQRLIDALERRARGRGVRILRRSAARAIEASAQGWSVDTDDGEHSAEMLVVAPGSPAAASRLLGERFQGRLPEAPRAAHVASLDLGLRRLPEPKRRFALGIREPHYLSIHSPKDAETAIVTVAAYLAPADETSGARSRLEEVADLMQPGWREQLVATRYLPRMTAVPLIPAPAEGRSGRPDVADLDAPGLALAGDWVGPEGLLTDAAIASGARAARHLLAAPAALTA</sequence>